<accession>A0A212T189</accession>
<dbReference type="AlphaFoldDB" id="A0A212T189"/>
<sequence>MKYTIALIDDQNHESLDRGLAYEKFLLGPSNSSAPLELQSYGVKIAESSPIARIEPVHIHAARDHLVLTSTEILELQQDEADALFDSVKDIFAEMAVAIYRPKANRWFIESPSLQSLSTVSTEQAQGRNIDHWMPIDTTIAGVARQWRKWQNDIQMIWFNHPVNERRASEGMLPINSIWISGIGTLSEIKPSHLLQEANLLHSPNSCLSVLAGHLNKQHTSSLTSNALANTLSLVSLSDPSITELWNMAGNALISNQIQEIVLVDFPEGQEKTRHISIDQFPKKGFGPWKKPITPPLQDMLRS</sequence>
<dbReference type="EMBL" id="FYEX01000001">
    <property type="protein sequence ID" value="SNC59812.1"/>
    <property type="molecule type" value="Genomic_DNA"/>
</dbReference>
<dbReference type="Proteomes" id="UP000197215">
    <property type="component" value="Unassembled WGS sequence"/>
</dbReference>
<name>A0A212T189_9BURK</name>
<organism evidence="1 2">
    <name type="scientific">Polynucleobacter victoriensis</name>
    <dbReference type="NCBI Taxonomy" id="2049319"/>
    <lineage>
        <taxon>Bacteria</taxon>
        <taxon>Pseudomonadati</taxon>
        <taxon>Pseudomonadota</taxon>
        <taxon>Betaproteobacteria</taxon>
        <taxon>Burkholderiales</taxon>
        <taxon>Burkholderiaceae</taxon>
        <taxon>Polynucleobacter</taxon>
    </lineage>
</organism>
<dbReference type="OrthoDB" id="5295974at2"/>
<evidence type="ECO:0000313" key="2">
    <source>
        <dbReference type="Proteomes" id="UP000197215"/>
    </source>
</evidence>
<reference evidence="2" key="1">
    <citation type="submission" date="2017-06" db="EMBL/GenBank/DDBJ databases">
        <authorList>
            <person name="Varghese N."/>
            <person name="Submissions S."/>
        </authorList>
    </citation>
    <scope>NUCLEOTIDE SEQUENCE [LARGE SCALE GENOMIC DNA]</scope>
    <source>
        <strain evidence="2">MWH-VicM1</strain>
    </source>
</reference>
<gene>
    <name evidence="1" type="ORF">SAMN06295916_0147</name>
</gene>
<protein>
    <recommendedName>
        <fullName evidence="3">Cofactor-independent phosphoglycerate mutase</fullName>
    </recommendedName>
</protein>
<dbReference type="RefSeq" id="WP_088812008.1">
    <property type="nucleotide sequence ID" value="NZ_FYEX01000001.1"/>
</dbReference>
<evidence type="ECO:0008006" key="3">
    <source>
        <dbReference type="Google" id="ProtNLM"/>
    </source>
</evidence>
<keyword evidence="2" id="KW-1185">Reference proteome</keyword>
<evidence type="ECO:0000313" key="1">
    <source>
        <dbReference type="EMBL" id="SNC59812.1"/>
    </source>
</evidence>
<proteinExistence type="predicted"/>